<dbReference type="Proteomes" id="UP000681720">
    <property type="component" value="Unassembled WGS sequence"/>
</dbReference>
<dbReference type="AlphaFoldDB" id="A0A8S3CUT4"/>
<name>A0A8S3CUT4_9BILA</name>
<evidence type="ECO:0000313" key="5">
    <source>
        <dbReference type="Proteomes" id="UP000676336"/>
    </source>
</evidence>
<evidence type="ECO:0000313" key="2">
    <source>
        <dbReference type="EMBL" id="CAF4954780.1"/>
    </source>
</evidence>
<dbReference type="EMBL" id="CAJOBJ010207717">
    <property type="protein sequence ID" value="CAF5001976.1"/>
    <property type="molecule type" value="Genomic_DNA"/>
</dbReference>
<dbReference type="EMBL" id="CAJOBH010090404">
    <property type="protein sequence ID" value="CAF4562316.1"/>
    <property type="molecule type" value="Genomic_DNA"/>
</dbReference>
<evidence type="ECO:0000313" key="4">
    <source>
        <dbReference type="EMBL" id="CAF5001976.1"/>
    </source>
</evidence>
<sequence>MDKRRKIMDYIIASIDEFIDDPRRGRENRNLSILRRIQAVFCCMYGKFQGNYFMMVYLLTKVLYVVNSIG</sequence>
<accession>A0A8S3CUT4</accession>
<gene>
    <name evidence="1" type="ORF">BYL167_LOCUS38561</name>
    <name evidence="4" type="ORF">GIL414_LOCUS57300</name>
    <name evidence="2" type="ORF">SMN809_LOCUS54299</name>
    <name evidence="3" type="ORF">SMN809_LOCUS55841</name>
</gene>
<comment type="caution">
    <text evidence="2">The sequence shown here is derived from an EMBL/GenBank/DDBJ whole genome shotgun (WGS) entry which is preliminary data.</text>
</comment>
<dbReference type="Proteomes" id="UP000676336">
    <property type="component" value="Unassembled WGS sequence"/>
</dbReference>
<dbReference type="Proteomes" id="UP000681967">
    <property type="component" value="Unassembled WGS sequence"/>
</dbReference>
<dbReference type="EMBL" id="CAJOBI010198305">
    <property type="protein sequence ID" value="CAF4983254.1"/>
    <property type="molecule type" value="Genomic_DNA"/>
</dbReference>
<evidence type="ECO:0000313" key="1">
    <source>
        <dbReference type="EMBL" id="CAF4562316.1"/>
    </source>
</evidence>
<feature type="non-terminal residue" evidence="2">
    <location>
        <position position="70"/>
    </location>
</feature>
<organism evidence="2 5">
    <name type="scientific">Rotaria magnacalcarata</name>
    <dbReference type="NCBI Taxonomy" id="392030"/>
    <lineage>
        <taxon>Eukaryota</taxon>
        <taxon>Metazoa</taxon>
        <taxon>Spiralia</taxon>
        <taxon>Gnathifera</taxon>
        <taxon>Rotifera</taxon>
        <taxon>Eurotatoria</taxon>
        <taxon>Bdelloidea</taxon>
        <taxon>Philodinida</taxon>
        <taxon>Philodinidae</taxon>
        <taxon>Rotaria</taxon>
    </lineage>
</organism>
<protein>
    <submittedName>
        <fullName evidence="2">Uncharacterized protein</fullName>
    </submittedName>
</protein>
<proteinExistence type="predicted"/>
<evidence type="ECO:0000313" key="3">
    <source>
        <dbReference type="EMBL" id="CAF4983254.1"/>
    </source>
</evidence>
<dbReference type="EMBL" id="CAJOBI010188996">
    <property type="protein sequence ID" value="CAF4954780.1"/>
    <property type="molecule type" value="Genomic_DNA"/>
</dbReference>
<reference evidence="2" key="1">
    <citation type="submission" date="2021-02" db="EMBL/GenBank/DDBJ databases">
        <authorList>
            <person name="Nowell W R."/>
        </authorList>
    </citation>
    <scope>NUCLEOTIDE SEQUENCE</scope>
</reference>